<evidence type="ECO:0000313" key="4">
    <source>
        <dbReference type="EMBL" id="GCE15814.1"/>
    </source>
</evidence>
<dbReference type="Gene3D" id="1.10.1740.10">
    <property type="match status" value="1"/>
</dbReference>
<dbReference type="RefSeq" id="WP_126583225.1">
    <property type="nucleotide sequence ID" value="NZ_BIFR01000002.1"/>
</dbReference>
<keyword evidence="4" id="KW-0804">Transcription</keyword>
<protein>
    <submittedName>
        <fullName evidence="4">DNA-directed RNA polymerase sigma-70 factor</fullName>
    </submittedName>
</protein>
<feature type="domain" description="RNA polymerase sigma factor 70 region 4 type 2" evidence="2">
    <location>
        <begin position="110"/>
        <end position="161"/>
    </location>
</feature>
<evidence type="ECO:0000259" key="3">
    <source>
        <dbReference type="Pfam" id="PF20239"/>
    </source>
</evidence>
<dbReference type="InterPro" id="IPR046531">
    <property type="entry name" value="DUF6596"/>
</dbReference>
<feature type="domain" description="DUF6596" evidence="3">
    <location>
        <begin position="179"/>
        <end position="285"/>
    </location>
</feature>
<dbReference type="GO" id="GO:0016987">
    <property type="term" value="F:sigma factor activity"/>
    <property type="evidence" value="ECO:0007669"/>
    <property type="project" value="InterPro"/>
</dbReference>
<keyword evidence="5" id="KW-1185">Reference proteome</keyword>
<dbReference type="InterPro" id="IPR013324">
    <property type="entry name" value="RNA_pol_sigma_r3/r4-like"/>
</dbReference>
<dbReference type="Proteomes" id="UP000287352">
    <property type="component" value="Unassembled WGS sequence"/>
</dbReference>
<dbReference type="InterPro" id="IPR036388">
    <property type="entry name" value="WH-like_DNA-bd_sf"/>
</dbReference>
<dbReference type="InterPro" id="IPR014284">
    <property type="entry name" value="RNA_pol_sigma-70_dom"/>
</dbReference>
<dbReference type="OrthoDB" id="9780299at2"/>
<evidence type="ECO:0000313" key="5">
    <source>
        <dbReference type="Proteomes" id="UP000287352"/>
    </source>
</evidence>
<dbReference type="AlphaFoldDB" id="A0A402A9F3"/>
<dbReference type="GO" id="GO:0000428">
    <property type="term" value="C:DNA-directed RNA polymerase complex"/>
    <property type="evidence" value="ECO:0007669"/>
    <property type="project" value="UniProtKB-KW"/>
</dbReference>
<sequence>METTHTTIIAIYQQEYNRILATLIRMVKDFELAEDALQDALIVALERWPVDGIPHNPGGWLMTAARHKAIDCLRRASSLSRKQADMQALLEEQGDEMQEDEIPDERLKLIFTCCHPALALDAQVALTLHTLGGLSTQEIANAFLLPVPTMAQRLVRAKRKIKDAGIPYHVPSTDVLEERVDAVLSVLYLIFNEGYSATFGEALIRQDLCAEAIWLTRILIQLLIRESLAAVLPEALGLLALMLLHDSRNPARVSQNGELILLEEQDRSLWDQHKIQEGNTLIERALLMKKIGPYQIQAAISALHVQAKTAEETDWVQIAVLYGLLAQMIPSPVIELNRAVALAMADGPQQGLALLSEPAMEKALGKYHLFHAARADFLRRTGHLKEAHDTYLEALNLCQNETERSFLLRRLAEVSSLQ</sequence>
<dbReference type="Pfam" id="PF20239">
    <property type="entry name" value="DUF6596"/>
    <property type="match status" value="1"/>
</dbReference>
<dbReference type="PANTHER" id="PTHR47756:SF2">
    <property type="entry name" value="BLL6612 PROTEIN"/>
    <property type="match status" value="1"/>
</dbReference>
<feature type="domain" description="RNA polymerase sigma-70 region 2" evidence="1">
    <location>
        <begin position="11"/>
        <end position="77"/>
    </location>
</feature>
<comment type="caution">
    <text evidence="4">The sequence shown here is derived from an EMBL/GenBank/DDBJ whole genome shotgun (WGS) entry which is preliminary data.</text>
</comment>
<dbReference type="InterPro" id="IPR013249">
    <property type="entry name" value="RNA_pol_sigma70_r4_t2"/>
</dbReference>
<proteinExistence type="predicted"/>
<keyword evidence="4" id="KW-0240">DNA-directed RNA polymerase</keyword>
<dbReference type="PANTHER" id="PTHR47756">
    <property type="entry name" value="BLL6612 PROTEIN-RELATED"/>
    <property type="match status" value="1"/>
</dbReference>
<dbReference type="GO" id="GO:0003677">
    <property type="term" value="F:DNA binding"/>
    <property type="evidence" value="ECO:0007669"/>
    <property type="project" value="InterPro"/>
</dbReference>
<name>A0A402A9F3_9CHLR</name>
<dbReference type="Pfam" id="PF08281">
    <property type="entry name" value="Sigma70_r4_2"/>
    <property type="match status" value="1"/>
</dbReference>
<dbReference type="NCBIfam" id="TIGR02937">
    <property type="entry name" value="sigma70-ECF"/>
    <property type="match status" value="1"/>
</dbReference>
<accession>A0A402A9F3</accession>
<evidence type="ECO:0000259" key="1">
    <source>
        <dbReference type="Pfam" id="PF04542"/>
    </source>
</evidence>
<gene>
    <name evidence="4" type="ORF">KTT_56730</name>
</gene>
<dbReference type="GO" id="GO:0006352">
    <property type="term" value="P:DNA-templated transcription initiation"/>
    <property type="evidence" value="ECO:0007669"/>
    <property type="project" value="InterPro"/>
</dbReference>
<evidence type="ECO:0000259" key="2">
    <source>
        <dbReference type="Pfam" id="PF08281"/>
    </source>
</evidence>
<dbReference type="SUPFAM" id="SSF88946">
    <property type="entry name" value="Sigma2 domain of RNA polymerase sigma factors"/>
    <property type="match status" value="1"/>
</dbReference>
<dbReference type="InterPro" id="IPR007627">
    <property type="entry name" value="RNA_pol_sigma70_r2"/>
</dbReference>
<organism evidence="4 5">
    <name type="scientific">Tengunoibacter tsumagoiensis</name>
    <dbReference type="NCBI Taxonomy" id="2014871"/>
    <lineage>
        <taxon>Bacteria</taxon>
        <taxon>Bacillati</taxon>
        <taxon>Chloroflexota</taxon>
        <taxon>Ktedonobacteria</taxon>
        <taxon>Ktedonobacterales</taxon>
        <taxon>Dictyobacteraceae</taxon>
        <taxon>Tengunoibacter</taxon>
    </lineage>
</organism>
<reference evidence="5" key="1">
    <citation type="submission" date="2018-12" db="EMBL/GenBank/DDBJ databases">
        <title>Tengunoibacter tsumagoiensis gen. nov., sp. nov., Dictyobacter kobayashii sp. nov., D. alpinus sp. nov., and D. joshuensis sp. nov. and description of Dictyobacteraceae fam. nov. within the order Ktedonobacterales isolated from Tengu-no-mugimeshi.</title>
        <authorList>
            <person name="Wang C.M."/>
            <person name="Zheng Y."/>
            <person name="Sakai Y."/>
            <person name="Toyoda A."/>
            <person name="Minakuchi Y."/>
            <person name="Abe K."/>
            <person name="Yokota A."/>
            <person name="Yabe S."/>
        </authorList>
    </citation>
    <scope>NUCLEOTIDE SEQUENCE [LARGE SCALE GENOMIC DNA]</scope>
    <source>
        <strain evidence="5">Uno3</strain>
    </source>
</reference>
<dbReference type="EMBL" id="BIFR01000002">
    <property type="protein sequence ID" value="GCE15814.1"/>
    <property type="molecule type" value="Genomic_DNA"/>
</dbReference>
<dbReference type="InterPro" id="IPR013325">
    <property type="entry name" value="RNA_pol_sigma_r2"/>
</dbReference>
<dbReference type="Gene3D" id="1.10.10.10">
    <property type="entry name" value="Winged helix-like DNA-binding domain superfamily/Winged helix DNA-binding domain"/>
    <property type="match status" value="1"/>
</dbReference>
<dbReference type="Pfam" id="PF04542">
    <property type="entry name" value="Sigma70_r2"/>
    <property type="match status" value="1"/>
</dbReference>
<dbReference type="SUPFAM" id="SSF88659">
    <property type="entry name" value="Sigma3 and sigma4 domains of RNA polymerase sigma factors"/>
    <property type="match status" value="1"/>
</dbReference>